<sequence>MAFTPTYPYNAWRASTGVTEFQAIMADTCHNYYYGTTRPYNKMRVLAVCWEKYEISGLGTQARRVRDVFQQSYGYDVELLVIQMQDPDPDATISFNLGRLLSGLKEGDLAIFYYIGNGDQGDFQEVRAQIIDPSPADVLILLDCCVAPGIGIGHRKELIAASAFDGTTEYSPSGFTDALVQQLQHAIDNRHVLSTAQLFNHLATRHLATQFLAIQGRIPQLDAMPYFLQSSRESQAPIMLTPNVAYESWTTGAVLPIFQRPVIVVLHVHLRDAQTATLNQLGQWLLENHQHNIDKMEIKSVFPSLPKGAITIMRVTLDIWYTLRYDPAISFIGFEESDNPAIHNPPVMP</sequence>
<dbReference type="EMBL" id="CP090031">
    <property type="protein sequence ID" value="UPK90772.1"/>
    <property type="molecule type" value="Genomic_DNA"/>
</dbReference>
<keyword evidence="2" id="KW-1185">Reference proteome</keyword>
<evidence type="ECO:0000313" key="2">
    <source>
        <dbReference type="Proteomes" id="UP000830768"/>
    </source>
</evidence>
<evidence type="ECO:0000313" key="1">
    <source>
        <dbReference type="EMBL" id="UPK90772.1"/>
    </source>
</evidence>
<name>A0ACD3YP95_FUSSC</name>
<accession>A0ACD3YP95</accession>
<protein>
    <submittedName>
        <fullName evidence="1">Uncharacterized protein</fullName>
    </submittedName>
</protein>
<proteinExistence type="predicted"/>
<organism evidence="1 2">
    <name type="scientific">Fusarium solani subsp. cucurbitae</name>
    <name type="common">Neocosmosporum cucurbitae</name>
    <dbReference type="NCBI Taxonomy" id="2747967"/>
    <lineage>
        <taxon>Eukaryota</taxon>
        <taxon>Fungi</taxon>
        <taxon>Dikarya</taxon>
        <taxon>Ascomycota</taxon>
        <taxon>Pezizomycotina</taxon>
        <taxon>Sordariomycetes</taxon>
        <taxon>Hypocreomycetidae</taxon>
        <taxon>Hypocreales</taxon>
        <taxon>Nectriaceae</taxon>
        <taxon>Fusarium</taxon>
        <taxon>Fusarium solani species complex</taxon>
    </lineage>
</organism>
<dbReference type="Proteomes" id="UP000830768">
    <property type="component" value="Chromosome 2"/>
</dbReference>
<reference evidence="1" key="1">
    <citation type="submission" date="2021-11" db="EMBL/GenBank/DDBJ databases">
        <title>Fusarium solani-melongenae Genome sequencing and assembly.</title>
        <authorList>
            <person name="Xie S."/>
            <person name="Huang L."/>
            <person name="Zhang X."/>
        </authorList>
    </citation>
    <scope>NUCLEOTIDE SEQUENCE</scope>
    <source>
        <strain evidence="1">CRI 24-3</strain>
    </source>
</reference>
<gene>
    <name evidence="1" type="ORF">LCI18_001707</name>
</gene>